<dbReference type="EC" id="3.4.21.89" evidence="5"/>
<name>A0A354Z0Q6_9FIRM</name>
<dbReference type="AlphaFoldDB" id="A0A354Z0Q6"/>
<dbReference type="CDD" id="cd06530">
    <property type="entry name" value="S26_SPase_I"/>
    <property type="match status" value="1"/>
</dbReference>
<evidence type="ECO:0000256" key="2">
    <source>
        <dbReference type="ARBA" id="ARBA00022692"/>
    </source>
</evidence>
<dbReference type="InterPro" id="IPR019533">
    <property type="entry name" value="Peptidase_S26"/>
</dbReference>
<evidence type="ECO:0000256" key="1">
    <source>
        <dbReference type="ARBA" id="ARBA00004370"/>
    </source>
</evidence>
<evidence type="ECO:0000256" key="4">
    <source>
        <dbReference type="ARBA" id="ARBA00023136"/>
    </source>
</evidence>
<organism evidence="8 9">
    <name type="scientific">Syntrophomonas wolfei</name>
    <dbReference type="NCBI Taxonomy" id="863"/>
    <lineage>
        <taxon>Bacteria</taxon>
        <taxon>Bacillati</taxon>
        <taxon>Bacillota</taxon>
        <taxon>Clostridia</taxon>
        <taxon>Eubacteriales</taxon>
        <taxon>Syntrophomonadaceae</taxon>
        <taxon>Syntrophomonas</taxon>
    </lineage>
</organism>
<evidence type="ECO:0000256" key="3">
    <source>
        <dbReference type="ARBA" id="ARBA00022989"/>
    </source>
</evidence>
<dbReference type="InterPro" id="IPR036286">
    <property type="entry name" value="LexA/Signal_pep-like_sf"/>
</dbReference>
<dbReference type="EMBL" id="DNZF01000194">
    <property type="protein sequence ID" value="HBK54047.1"/>
    <property type="molecule type" value="Genomic_DNA"/>
</dbReference>
<dbReference type="Proteomes" id="UP000263273">
    <property type="component" value="Unassembled WGS sequence"/>
</dbReference>
<dbReference type="GO" id="GO:0009003">
    <property type="term" value="F:signal peptidase activity"/>
    <property type="evidence" value="ECO:0007669"/>
    <property type="project" value="UniProtKB-EC"/>
</dbReference>
<reference evidence="8 9" key="1">
    <citation type="journal article" date="2018" name="Nat. Biotechnol.">
        <title>A standardized bacterial taxonomy based on genome phylogeny substantially revises the tree of life.</title>
        <authorList>
            <person name="Parks D.H."/>
            <person name="Chuvochina M."/>
            <person name="Waite D.W."/>
            <person name="Rinke C."/>
            <person name="Skarshewski A."/>
            <person name="Chaumeil P.A."/>
            <person name="Hugenholtz P."/>
        </authorList>
    </citation>
    <scope>NUCLEOTIDE SEQUENCE [LARGE SCALE GENOMIC DNA]</scope>
    <source>
        <strain evidence="8">UBA10948</strain>
    </source>
</reference>
<sequence length="131" mass="14104">MGKDTSASTNNSTVFRKTLSVIGITICIFLTLIIIVNGTMIVKSYLYPDDIPDFMGYKPFIVLSGSMEPTILTGDIVLTKETGPDAIVEGDIITFRADQNTAVTHRVTEVVIENGTRSFLTKGDANIGADA</sequence>
<dbReference type="GO" id="GO:0006465">
    <property type="term" value="P:signal peptide processing"/>
    <property type="evidence" value="ECO:0007669"/>
    <property type="project" value="UniProtKB-UniRule"/>
</dbReference>
<dbReference type="InterPro" id="IPR001733">
    <property type="entry name" value="Peptidase_S26B"/>
</dbReference>
<evidence type="ECO:0000313" key="8">
    <source>
        <dbReference type="EMBL" id="HBK54047.1"/>
    </source>
</evidence>
<dbReference type="Pfam" id="PF10502">
    <property type="entry name" value="Peptidase_S26"/>
    <property type="match status" value="1"/>
</dbReference>
<gene>
    <name evidence="8" type="ORF">DDZ44_08940</name>
</gene>
<proteinExistence type="predicted"/>
<keyword evidence="4 6" id="KW-0472">Membrane</keyword>
<dbReference type="SUPFAM" id="SSF51306">
    <property type="entry name" value="LexA/Signal peptidase"/>
    <property type="match status" value="1"/>
</dbReference>
<keyword evidence="3 6" id="KW-1133">Transmembrane helix</keyword>
<dbReference type="Gene3D" id="2.10.109.10">
    <property type="entry name" value="Umud Fragment, subunit A"/>
    <property type="match status" value="1"/>
</dbReference>
<comment type="caution">
    <text evidence="8">The sequence shown here is derived from an EMBL/GenBank/DDBJ whole genome shotgun (WGS) entry which is preliminary data.</text>
</comment>
<comment type="subcellular location">
    <subcellularLocation>
        <location evidence="1">Membrane</location>
    </subcellularLocation>
</comment>
<dbReference type="GO" id="GO:0016020">
    <property type="term" value="C:membrane"/>
    <property type="evidence" value="ECO:0007669"/>
    <property type="project" value="UniProtKB-SubCell"/>
</dbReference>
<evidence type="ECO:0000256" key="6">
    <source>
        <dbReference type="SAM" id="Phobius"/>
    </source>
</evidence>
<dbReference type="PANTHER" id="PTHR10806">
    <property type="entry name" value="SIGNAL PEPTIDASE COMPLEX CATALYTIC SUBUNIT SEC11"/>
    <property type="match status" value="1"/>
</dbReference>
<dbReference type="GO" id="GO:0004252">
    <property type="term" value="F:serine-type endopeptidase activity"/>
    <property type="evidence" value="ECO:0007669"/>
    <property type="project" value="UniProtKB-UniRule"/>
</dbReference>
<evidence type="ECO:0000259" key="7">
    <source>
        <dbReference type="Pfam" id="PF10502"/>
    </source>
</evidence>
<evidence type="ECO:0000256" key="5">
    <source>
        <dbReference type="NCBIfam" id="TIGR02228"/>
    </source>
</evidence>
<keyword evidence="2 6" id="KW-0812">Transmembrane</keyword>
<protein>
    <recommendedName>
        <fullName evidence="5">Signal peptidase I</fullName>
        <ecNumber evidence="5">3.4.21.89</ecNumber>
    </recommendedName>
</protein>
<dbReference type="PRINTS" id="PR00728">
    <property type="entry name" value="SIGNALPTASE"/>
</dbReference>
<accession>A0A354Z0Q6</accession>
<feature type="domain" description="Peptidase S26" evidence="7">
    <location>
        <begin position="57"/>
        <end position="101"/>
    </location>
</feature>
<evidence type="ECO:0000313" key="9">
    <source>
        <dbReference type="Proteomes" id="UP000263273"/>
    </source>
</evidence>
<feature type="non-terminal residue" evidence="8">
    <location>
        <position position="131"/>
    </location>
</feature>
<dbReference type="NCBIfam" id="TIGR02228">
    <property type="entry name" value="sigpep_I_arch"/>
    <property type="match status" value="1"/>
</dbReference>
<dbReference type="PANTHER" id="PTHR10806:SF6">
    <property type="entry name" value="SIGNAL PEPTIDASE COMPLEX CATALYTIC SUBUNIT SEC11"/>
    <property type="match status" value="1"/>
</dbReference>
<feature type="transmembrane region" description="Helical" evidence="6">
    <location>
        <begin position="20"/>
        <end position="42"/>
    </location>
</feature>